<organism evidence="7 8">
    <name type="scientific">Brenthis ino</name>
    <name type="common">lesser marbled fritillary</name>
    <dbReference type="NCBI Taxonomy" id="405034"/>
    <lineage>
        <taxon>Eukaryota</taxon>
        <taxon>Metazoa</taxon>
        <taxon>Ecdysozoa</taxon>
        <taxon>Arthropoda</taxon>
        <taxon>Hexapoda</taxon>
        <taxon>Insecta</taxon>
        <taxon>Pterygota</taxon>
        <taxon>Neoptera</taxon>
        <taxon>Endopterygota</taxon>
        <taxon>Lepidoptera</taxon>
        <taxon>Glossata</taxon>
        <taxon>Ditrysia</taxon>
        <taxon>Papilionoidea</taxon>
        <taxon>Nymphalidae</taxon>
        <taxon>Heliconiinae</taxon>
        <taxon>Argynnini</taxon>
        <taxon>Brenthis</taxon>
    </lineage>
</organism>
<evidence type="ECO:0000256" key="5">
    <source>
        <dbReference type="SAM" id="MobiDB-lite"/>
    </source>
</evidence>
<feature type="region of interest" description="Disordered" evidence="5">
    <location>
        <begin position="365"/>
        <end position="390"/>
    </location>
</feature>
<sequence>MTEHTEKKEPKIKLLRCMEWLQNQNDPEKLSSPNKNDEQFIIEFETKAQRKNVVPAVADDIATVPAGIDEPAIEPKAVPLRLLRKENLLMECEWQACKCYFNDYQVFQKHVAKHVSDLHVTEVNGSVQYVCLWDVCGHSTNDFPEMVRHINYHAYHAKLLAIGFNGRATLKLERCQKDSSKRNMLPALIADHCCMWVGCTESFNSIQMFFDHVQHHINYSEDFLCSWAGCGAVFHRRVLLTMHVRSHTRERVIACFHCGHHFACNRKLSDHLLRQTVSGVGGVHACSLCGLASATAALRREHERQHVSAYACALCDMSAPSRTALAHHVRYRHLAGDTRTHKCPHCAYKAVTKWDLRKHIPTHTRKKKLKLKQERKESTSDIEISDEEEVKEEKKKKVGKKYACHMCPEKEVKVFSRGTRLTTHLVKVHGAQWPFGHSRFRYQISEDGMYRLTTTRFEFEDVSKKIVDGYSWPKESLTNKFEFDLKQIAEATETSPKRFEITLKKNEVKKENDVNTAVEIMMCDVDEHGNIISTETITDVIYS</sequence>
<dbReference type="SUPFAM" id="SSF57667">
    <property type="entry name" value="beta-beta-alpha zinc fingers"/>
    <property type="match status" value="2"/>
</dbReference>
<accession>A0A8J9YBX7</accession>
<protein>
    <recommendedName>
        <fullName evidence="6">C2H2-type domain-containing protein</fullName>
    </recommendedName>
</protein>
<dbReference type="Gene3D" id="3.30.160.60">
    <property type="entry name" value="Classic Zinc Finger"/>
    <property type="match status" value="3"/>
</dbReference>
<gene>
    <name evidence="7" type="ORF">BINO364_LOCUS10690</name>
</gene>
<keyword evidence="3" id="KW-0863">Zinc-finger</keyword>
<evidence type="ECO:0000256" key="4">
    <source>
        <dbReference type="ARBA" id="ARBA00022833"/>
    </source>
</evidence>
<keyword evidence="4" id="KW-0862">Zinc</keyword>
<proteinExistence type="predicted"/>
<keyword evidence="2" id="KW-0677">Repeat</keyword>
<feature type="domain" description="C2H2-type" evidence="6">
    <location>
        <begin position="225"/>
        <end position="247"/>
    </location>
</feature>
<name>A0A8J9YBX7_9NEOP</name>
<dbReference type="OrthoDB" id="10039931at2759"/>
<dbReference type="PANTHER" id="PTHR24379">
    <property type="entry name" value="KRAB AND ZINC FINGER DOMAIN-CONTAINING"/>
    <property type="match status" value="1"/>
</dbReference>
<dbReference type="InterPro" id="IPR013087">
    <property type="entry name" value="Znf_C2H2_type"/>
</dbReference>
<dbReference type="EMBL" id="OV170225">
    <property type="protein sequence ID" value="CAH0725069.1"/>
    <property type="molecule type" value="Genomic_DNA"/>
</dbReference>
<dbReference type="SMART" id="SM00355">
    <property type="entry name" value="ZnF_C2H2"/>
    <property type="match status" value="8"/>
</dbReference>
<feature type="domain" description="C2H2-type" evidence="6">
    <location>
        <begin position="92"/>
        <end position="114"/>
    </location>
</feature>
<evidence type="ECO:0000256" key="2">
    <source>
        <dbReference type="ARBA" id="ARBA00022737"/>
    </source>
</evidence>
<dbReference type="PROSITE" id="PS00028">
    <property type="entry name" value="ZINC_FINGER_C2H2_1"/>
    <property type="match status" value="2"/>
</dbReference>
<dbReference type="PANTHER" id="PTHR24379:SF121">
    <property type="entry name" value="C2H2-TYPE DOMAIN-CONTAINING PROTEIN"/>
    <property type="match status" value="1"/>
</dbReference>
<keyword evidence="1" id="KW-0479">Metal-binding</keyword>
<dbReference type="InterPro" id="IPR036236">
    <property type="entry name" value="Znf_C2H2_sf"/>
</dbReference>
<keyword evidence="8" id="KW-1185">Reference proteome</keyword>
<evidence type="ECO:0000256" key="3">
    <source>
        <dbReference type="ARBA" id="ARBA00022771"/>
    </source>
</evidence>
<reference evidence="7" key="1">
    <citation type="submission" date="2021-12" db="EMBL/GenBank/DDBJ databases">
        <authorList>
            <person name="Martin H S."/>
        </authorList>
    </citation>
    <scope>NUCLEOTIDE SEQUENCE</scope>
</reference>
<feature type="non-terminal residue" evidence="7">
    <location>
        <position position="543"/>
    </location>
</feature>
<evidence type="ECO:0000313" key="7">
    <source>
        <dbReference type="EMBL" id="CAH0725069.1"/>
    </source>
</evidence>
<evidence type="ECO:0000256" key="1">
    <source>
        <dbReference type="ARBA" id="ARBA00022723"/>
    </source>
</evidence>
<evidence type="ECO:0000313" key="8">
    <source>
        <dbReference type="Proteomes" id="UP000838878"/>
    </source>
</evidence>
<dbReference type="Proteomes" id="UP000838878">
    <property type="component" value="Chromosome 5"/>
</dbReference>
<dbReference type="GO" id="GO:0008270">
    <property type="term" value="F:zinc ion binding"/>
    <property type="evidence" value="ECO:0007669"/>
    <property type="project" value="UniProtKB-KW"/>
</dbReference>
<evidence type="ECO:0000259" key="6">
    <source>
        <dbReference type="PROSITE" id="PS00028"/>
    </source>
</evidence>
<dbReference type="AlphaFoldDB" id="A0A8J9YBX7"/>